<sequence>MKDTEKTNLQKALDNFITELKELSEAYPESDFNDYLIEEVVPALTEDDQLYSTSVFSKLEVAIILSQSELKNKSYSLERAINFMNVDAICWLLDHIYTLNHTMETLNLFARGTHVDKSALSDRARQLKVDRNELQKWINRDLFERIQGYENDIKELQGGQ</sequence>
<protein>
    <submittedName>
        <fullName evidence="1">Uncharacterized protein</fullName>
    </submittedName>
</protein>
<evidence type="ECO:0000313" key="2">
    <source>
        <dbReference type="Proteomes" id="UP000479132"/>
    </source>
</evidence>
<dbReference type="Proteomes" id="UP000479132">
    <property type="component" value="Unassembled WGS sequence"/>
</dbReference>
<keyword evidence="2" id="KW-1185">Reference proteome</keyword>
<dbReference type="EMBL" id="JAALLS010000030">
    <property type="protein sequence ID" value="NGP90019.1"/>
    <property type="molecule type" value="Genomic_DNA"/>
</dbReference>
<dbReference type="RefSeq" id="WP_165271248.1">
    <property type="nucleotide sequence ID" value="NZ_JAALLS010000030.1"/>
</dbReference>
<dbReference type="AlphaFoldDB" id="A0A6M1T7D5"/>
<organism evidence="1 2">
    <name type="scientific">Fodinibius halophilus</name>
    <dbReference type="NCBI Taxonomy" id="1736908"/>
    <lineage>
        <taxon>Bacteria</taxon>
        <taxon>Pseudomonadati</taxon>
        <taxon>Balneolota</taxon>
        <taxon>Balneolia</taxon>
        <taxon>Balneolales</taxon>
        <taxon>Balneolaceae</taxon>
        <taxon>Fodinibius</taxon>
    </lineage>
</organism>
<gene>
    <name evidence="1" type="ORF">G3569_16800</name>
</gene>
<comment type="caution">
    <text evidence="1">The sequence shown here is derived from an EMBL/GenBank/DDBJ whole genome shotgun (WGS) entry which is preliminary data.</text>
</comment>
<accession>A0A6M1T7D5</accession>
<evidence type="ECO:0000313" key="1">
    <source>
        <dbReference type="EMBL" id="NGP90019.1"/>
    </source>
</evidence>
<proteinExistence type="predicted"/>
<name>A0A6M1T7D5_9BACT</name>
<reference evidence="1 2" key="1">
    <citation type="submission" date="2020-02" db="EMBL/GenBank/DDBJ databases">
        <title>Aliifodinibius halophilus 2W32, complete genome.</title>
        <authorList>
            <person name="Li Y."/>
            <person name="Wu S."/>
        </authorList>
    </citation>
    <scope>NUCLEOTIDE SEQUENCE [LARGE SCALE GENOMIC DNA]</scope>
    <source>
        <strain evidence="1 2">2W32</strain>
    </source>
</reference>